<keyword evidence="6" id="KW-1185">Reference proteome</keyword>
<keyword evidence="2" id="KW-0808">Transferase</keyword>
<accession>A0A2M8W5N5</accession>
<dbReference type="InterPro" id="IPR008567">
    <property type="entry name" value="BKACE"/>
</dbReference>
<evidence type="ECO:0000313" key="6">
    <source>
        <dbReference type="Proteomes" id="UP000228531"/>
    </source>
</evidence>
<dbReference type="RefSeq" id="WP_100368527.1">
    <property type="nucleotide sequence ID" value="NZ_PGTY01000002.1"/>
</dbReference>
<dbReference type="PANTHER" id="PTHR37418">
    <property type="entry name" value="3-KETO-5-AMINOHEXANOATE CLEAVAGE ENZYME-RELATED"/>
    <property type="match status" value="1"/>
</dbReference>
<dbReference type="EMBL" id="PGTY01000002">
    <property type="protein sequence ID" value="PJI86218.1"/>
    <property type="molecule type" value="Genomic_DNA"/>
</dbReference>
<keyword evidence="3" id="KW-0479">Metal-binding</keyword>
<keyword evidence="4" id="KW-0862">Zinc</keyword>
<evidence type="ECO:0000256" key="1">
    <source>
        <dbReference type="ARBA" id="ARBA00001947"/>
    </source>
</evidence>
<dbReference type="GO" id="GO:0046872">
    <property type="term" value="F:metal ion binding"/>
    <property type="evidence" value="ECO:0007669"/>
    <property type="project" value="UniProtKB-KW"/>
</dbReference>
<reference evidence="5 6" key="1">
    <citation type="submission" date="2017-11" db="EMBL/GenBank/DDBJ databases">
        <title>Genomic Encyclopedia of Archaeal and Bacterial Type Strains, Phase II (KMG-II): From Individual Species to Whole Genera.</title>
        <authorList>
            <person name="Goeker M."/>
        </authorList>
    </citation>
    <scope>NUCLEOTIDE SEQUENCE [LARGE SCALE GENOMIC DNA]</scope>
    <source>
        <strain evidence="5 6">DSM 29128</strain>
    </source>
</reference>
<dbReference type="OrthoDB" id="9805277at2"/>
<evidence type="ECO:0000256" key="3">
    <source>
        <dbReference type="ARBA" id="ARBA00022723"/>
    </source>
</evidence>
<comment type="cofactor">
    <cofactor evidence="1">
        <name>Zn(2+)</name>
        <dbReference type="ChEBI" id="CHEBI:29105"/>
    </cofactor>
</comment>
<evidence type="ECO:0000313" key="5">
    <source>
        <dbReference type="EMBL" id="PJI86218.1"/>
    </source>
</evidence>
<name>A0A2M8W5N5_9RHOB</name>
<evidence type="ECO:0000256" key="2">
    <source>
        <dbReference type="ARBA" id="ARBA00022679"/>
    </source>
</evidence>
<dbReference type="Pfam" id="PF05853">
    <property type="entry name" value="BKACE"/>
    <property type="match status" value="1"/>
</dbReference>
<evidence type="ECO:0000256" key="4">
    <source>
        <dbReference type="ARBA" id="ARBA00022833"/>
    </source>
</evidence>
<dbReference type="PANTHER" id="PTHR37418:SF2">
    <property type="entry name" value="3-KETO-5-AMINOHEXANOATE CLEAVAGE ENZYME"/>
    <property type="match status" value="1"/>
</dbReference>
<dbReference type="InterPro" id="IPR013785">
    <property type="entry name" value="Aldolase_TIM"/>
</dbReference>
<sequence length="256" mass="27263">MSRAYVMVAPNGARLSKADHAALPLTLPEVVQTARDCHAAGADAIHLHVRDQSGAHTLDPGLYRETLAHLASDLPAMDIQITTEAVGRFSVADQLACLTELNPAWASLAVREMARDPVLATRLYAQADDKGTRLQHILYDAEDLKLLQSWQKTGRVHAGQNDVLFVLGRYTDGLVSDPQAIAPLIKGLHPGTPWMLCAFGPTEHACLVQAARLGGDVRVGFENSQTAADGTLWRDNAASVAALMSELGQASGAACA</sequence>
<dbReference type="Gene3D" id="3.20.20.70">
    <property type="entry name" value="Aldolase class I"/>
    <property type="match status" value="1"/>
</dbReference>
<protein>
    <submittedName>
        <fullName evidence="5">Uncharacterized protein (DUF849 family)</fullName>
    </submittedName>
</protein>
<organism evidence="5 6">
    <name type="scientific">Yoonia maricola</name>
    <dbReference type="NCBI Taxonomy" id="420999"/>
    <lineage>
        <taxon>Bacteria</taxon>
        <taxon>Pseudomonadati</taxon>
        <taxon>Pseudomonadota</taxon>
        <taxon>Alphaproteobacteria</taxon>
        <taxon>Rhodobacterales</taxon>
        <taxon>Paracoccaceae</taxon>
        <taxon>Yoonia</taxon>
    </lineage>
</organism>
<gene>
    <name evidence="5" type="ORF">BC777_2585</name>
</gene>
<dbReference type="GO" id="GO:0043720">
    <property type="term" value="F:3-keto-5-aminohexanoate cleavage activity"/>
    <property type="evidence" value="ECO:0007669"/>
    <property type="project" value="InterPro"/>
</dbReference>
<proteinExistence type="predicted"/>
<comment type="caution">
    <text evidence="5">The sequence shown here is derived from an EMBL/GenBank/DDBJ whole genome shotgun (WGS) entry which is preliminary data.</text>
</comment>
<dbReference type="Proteomes" id="UP000228531">
    <property type="component" value="Unassembled WGS sequence"/>
</dbReference>
<dbReference type="AlphaFoldDB" id="A0A2M8W5N5"/>